<feature type="signal peptide" evidence="2">
    <location>
        <begin position="1"/>
        <end position="22"/>
    </location>
</feature>
<keyword evidence="1 4" id="KW-0378">Hydrolase</keyword>
<protein>
    <submittedName>
        <fullName evidence="4">Alpha/beta hydrolase</fullName>
    </submittedName>
</protein>
<gene>
    <name evidence="4" type="ORF">ACFOX3_04785</name>
</gene>
<dbReference type="InterPro" id="IPR049492">
    <property type="entry name" value="BD-FAE-like_dom"/>
</dbReference>
<evidence type="ECO:0000313" key="5">
    <source>
        <dbReference type="Proteomes" id="UP001595840"/>
    </source>
</evidence>
<dbReference type="Pfam" id="PF20434">
    <property type="entry name" value="BD-FAE"/>
    <property type="match status" value="1"/>
</dbReference>
<feature type="chain" id="PRO_5046516957" evidence="2">
    <location>
        <begin position="23"/>
        <end position="315"/>
    </location>
</feature>
<name>A0ABV8V157_9GAMM</name>
<dbReference type="GO" id="GO:0016787">
    <property type="term" value="F:hydrolase activity"/>
    <property type="evidence" value="ECO:0007669"/>
    <property type="project" value="UniProtKB-KW"/>
</dbReference>
<dbReference type="EMBL" id="JBHSCX010000003">
    <property type="protein sequence ID" value="MFC4361606.1"/>
    <property type="molecule type" value="Genomic_DNA"/>
</dbReference>
<evidence type="ECO:0000256" key="2">
    <source>
        <dbReference type="SAM" id="SignalP"/>
    </source>
</evidence>
<dbReference type="PANTHER" id="PTHR48081">
    <property type="entry name" value="AB HYDROLASE SUPERFAMILY PROTEIN C4A8.06C"/>
    <property type="match status" value="1"/>
</dbReference>
<accession>A0ABV8V157</accession>
<feature type="domain" description="BD-FAE-like" evidence="3">
    <location>
        <begin position="73"/>
        <end position="244"/>
    </location>
</feature>
<evidence type="ECO:0000259" key="3">
    <source>
        <dbReference type="Pfam" id="PF20434"/>
    </source>
</evidence>
<dbReference type="RefSeq" id="WP_290259457.1">
    <property type="nucleotide sequence ID" value="NZ_JAUFQG010000004.1"/>
</dbReference>
<organism evidence="4 5">
    <name type="scientific">Simiduia curdlanivorans</name>
    <dbReference type="NCBI Taxonomy" id="1492769"/>
    <lineage>
        <taxon>Bacteria</taxon>
        <taxon>Pseudomonadati</taxon>
        <taxon>Pseudomonadota</taxon>
        <taxon>Gammaproteobacteria</taxon>
        <taxon>Cellvibrionales</taxon>
        <taxon>Cellvibrionaceae</taxon>
        <taxon>Simiduia</taxon>
    </lineage>
</organism>
<evidence type="ECO:0000313" key="4">
    <source>
        <dbReference type="EMBL" id="MFC4361606.1"/>
    </source>
</evidence>
<proteinExistence type="predicted"/>
<reference evidence="5" key="1">
    <citation type="journal article" date="2019" name="Int. J. Syst. Evol. Microbiol.">
        <title>The Global Catalogue of Microorganisms (GCM) 10K type strain sequencing project: providing services to taxonomists for standard genome sequencing and annotation.</title>
        <authorList>
            <consortium name="The Broad Institute Genomics Platform"/>
            <consortium name="The Broad Institute Genome Sequencing Center for Infectious Disease"/>
            <person name="Wu L."/>
            <person name="Ma J."/>
        </authorList>
    </citation>
    <scope>NUCLEOTIDE SEQUENCE [LARGE SCALE GENOMIC DNA]</scope>
    <source>
        <strain evidence="5">CECT 8570</strain>
    </source>
</reference>
<evidence type="ECO:0000256" key="1">
    <source>
        <dbReference type="ARBA" id="ARBA00022801"/>
    </source>
</evidence>
<dbReference type="InterPro" id="IPR050300">
    <property type="entry name" value="GDXG_lipolytic_enzyme"/>
</dbReference>
<dbReference type="Gene3D" id="3.40.50.1820">
    <property type="entry name" value="alpha/beta hydrolase"/>
    <property type="match status" value="1"/>
</dbReference>
<dbReference type="Proteomes" id="UP001595840">
    <property type="component" value="Unassembled WGS sequence"/>
</dbReference>
<sequence length="315" mass="34574">MYSISRRLLLLVLALLTMHAGAEYSVQSTLAKIQARFPQAAPYAPHQGNVQKSCWNYSQNHSHNHNHSHQLAMDVYRLPDQLPRPAILLVHGGGWNSGERTLWQPIAYALANRGYVAITVSYRLSPQAPYPAARDDLITALEFMQARAAELGINTRALFIAGGSAGGQLASLVGLQWPVQGIINVDGLSDFTTPLALAFENDPAREVTAASAWLGGRYEAIPEIWRQASPINAVNKHAPPMLFITSGEARFSAGVEAMQDKLTALGVVNRRHEFKQAPHSFWLFEPWASATVAVIEQFLQARLSALAEPVPPDER</sequence>
<comment type="caution">
    <text evidence="4">The sequence shown here is derived from an EMBL/GenBank/DDBJ whole genome shotgun (WGS) entry which is preliminary data.</text>
</comment>
<dbReference type="SUPFAM" id="SSF53474">
    <property type="entry name" value="alpha/beta-Hydrolases"/>
    <property type="match status" value="1"/>
</dbReference>
<keyword evidence="2" id="KW-0732">Signal</keyword>
<dbReference type="InterPro" id="IPR029058">
    <property type="entry name" value="AB_hydrolase_fold"/>
</dbReference>
<keyword evidence="5" id="KW-1185">Reference proteome</keyword>